<feature type="transmembrane region" description="Helical" evidence="11">
    <location>
        <begin position="190"/>
        <end position="210"/>
    </location>
</feature>
<reference evidence="13" key="1">
    <citation type="submission" date="2025-08" db="UniProtKB">
        <authorList>
            <consortium name="Ensembl"/>
        </authorList>
    </citation>
    <scope>IDENTIFICATION</scope>
</reference>
<keyword evidence="2" id="KW-1003">Cell membrane</keyword>
<evidence type="ECO:0000256" key="8">
    <source>
        <dbReference type="ARBA" id="ARBA00023170"/>
    </source>
</evidence>
<dbReference type="PRINTS" id="PR00237">
    <property type="entry name" value="GPCRRHODOPSN"/>
</dbReference>
<dbReference type="Ensembl" id="ENSCLAT00000003319.1">
    <property type="protein sequence ID" value="ENSCLAP00000003254.1"/>
    <property type="gene ID" value="ENSCLAG00000002334.1"/>
</dbReference>
<evidence type="ECO:0000256" key="4">
    <source>
        <dbReference type="ARBA" id="ARBA00022692"/>
    </source>
</evidence>
<comment type="similarity">
    <text evidence="10">Belongs to the G-protein coupled receptor 1 family.</text>
</comment>
<reference evidence="13" key="2">
    <citation type="submission" date="2025-09" db="UniProtKB">
        <authorList>
            <consortium name="Ensembl"/>
        </authorList>
    </citation>
    <scope>IDENTIFICATION</scope>
</reference>
<evidence type="ECO:0000313" key="14">
    <source>
        <dbReference type="Proteomes" id="UP000694398"/>
    </source>
</evidence>
<dbReference type="SUPFAM" id="SSF81321">
    <property type="entry name" value="Family A G protein-coupled receptor-like"/>
    <property type="match status" value="1"/>
</dbReference>
<dbReference type="PROSITE" id="PS50262">
    <property type="entry name" value="G_PROTEIN_RECEP_F1_2"/>
    <property type="match status" value="1"/>
</dbReference>
<evidence type="ECO:0000256" key="10">
    <source>
        <dbReference type="RuleBase" id="RU000688"/>
    </source>
</evidence>
<evidence type="ECO:0000256" key="3">
    <source>
        <dbReference type="ARBA" id="ARBA00022606"/>
    </source>
</evidence>
<keyword evidence="9 10" id="KW-0807">Transducer</keyword>
<accession>A0A8C2UNN9</accession>
<dbReference type="Proteomes" id="UP000694398">
    <property type="component" value="Unassembled WGS sequence"/>
</dbReference>
<evidence type="ECO:0000256" key="11">
    <source>
        <dbReference type="SAM" id="Phobius"/>
    </source>
</evidence>
<dbReference type="GO" id="GO:0004930">
    <property type="term" value="F:G protein-coupled receptor activity"/>
    <property type="evidence" value="ECO:0007669"/>
    <property type="project" value="UniProtKB-KW"/>
</dbReference>
<feature type="domain" description="G-protein coupled receptors family 1 profile" evidence="12">
    <location>
        <begin position="35"/>
        <end position="229"/>
    </location>
</feature>
<dbReference type="InterPro" id="IPR000276">
    <property type="entry name" value="GPCR_Rhodpsn"/>
</dbReference>
<dbReference type="PANTHER" id="PTHR26453">
    <property type="entry name" value="OLFACTORY RECEPTOR"/>
    <property type="match status" value="1"/>
</dbReference>
<proteinExistence type="inferred from homology"/>
<dbReference type="Pfam" id="PF13853">
    <property type="entry name" value="7tm_4"/>
    <property type="match status" value="1"/>
</dbReference>
<keyword evidence="10" id="KW-0297">G-protein coupled receptor</keyword>
<keyword evidence="4 10" id="KW-0812">Transmembrane</keyword>
<evidence type="ECO:0000256" key="1">
    <source>
        <dbReference type="ARBA" id="ARBA00004651"/>
    </source>
</evidence>
<dbReference type="PROSITE" id="PS00237">
    <property type="entry name" value="G_PROTEIN_RECEP_F1_1"/>
    <property type="match status" value="1"/>
</dbReference>
<dbReference type="GO" id="GO:0005886">
    <property type="term" value="C:plasma membrane"/>
    <property type="evidence" value="ECO:0007669"/>
    <property type="project" value="UniProtKB-SubCell"/>
</dbReference>
<dbReference type="Gene3D" id="1.20.1070.10">
    <property type="entry name" value="Rhodopsin 7-helix transmembrane proteins"/>
    <property type="match status" value="1"/>
</dbReference>
<dbReference type="AlphaFoldDB" id="A0A8C2UNN9"/>
<keyword evidence="3" id="KW-0716">Sensory transduction</keyword>
<comment type="subcellular location">
    <subcellularLocation>
        <location evidence="1">Cell membrane</location>
        <topology evidence="1">Multi-pass membrane protein</topology>
    </subcellularLocation>
</comment>
<sequence>GNGANWTAVTEYEHHNLEGVLFGFFLGIYCVTVLGNSLLIGLITLDPHLHNPMHFFLSNLSLTDICDTSSFVPFMLANFLETRRTISFPGCAPQMCLTLALGATESLLLAVMAYDRYVAICQPSEGRSGTGFATSLLQATLVWGLPLCGHSVVNHFFCEILAGLKLACGDVSLSVVTLTVTTAVLSRTPLLRIFLSYIFILVAILRVPSATGRCRAFSTCSAHLTVVVVFHGTISFMHFKPKAKDPNVNKITTFLRNTEVKAAVTALLGGGLLPGKM</sequence>
<dbReference type="InterPro" id="IPR000725">
    <property type="entry name" value="Olfact_rcpt"/>
</dbReference>
<dbReference type="InterPro" id="IPR017452">
    <property type="entry name" value="GPCR_Rhodpsn_7TM"/>
</dbReference>
<dbReference type="OMA" id="ISFMYLK"/>
<protein>
    <recommendedName>
        <fullName evidence="12">G-protein coupled receptors family 1 profile domain-containing protein</fullName>
    </recommendedName>
</protein>
<dbReference type="GeneTree" id="ENSGT00940000164268"/>
<evidence type="ECO:0000256" key="5">
    <source>
        <dbReference type="ARBA" id="ARBA00022725"/>
    </source>
</evidence>
<evidence type="ECO:0000256" key="7">
    <source>
        <dbReference type="ARBA" id="ARBA00023136"/>
    </source>
</evidence>
<dbReference type="GO" id="GO:0004984">
    <property type="term" value="F:olfactory receptor activity"/>
    <property type="evidence" value="ECO:0007669"/>
    <property type="project" value="InterPro"/>
</dbReference>
<keyword evidence="8 10" id="KW-0675">Receptor</keyword>
<evidence type="ECO:0000256" key="6">
    <source>
        <dbReference type="ARBA" id="ARBA00022989"/>
    </source>
</evidence>
<name>A0A8C2UNN9_CHILA</name>
<feature type="transmembrane region" description="Helical" evidence="11">
    <location>
        <begin position="216"/>
        <end position="237"/>
    </location>
</feature>
<feature type="transmembrane region" description="Helical" evidence="11">
    <location>
        <begin position="20"/>
        <end position="45"/>
    </location>
</feature>
<evidence type="ECO:0000313" key="13">
    <source>
        <dbReference type="Ensembl" id="ENSCLAP00000003254.1"/>
    </source>
</evidence>
<organism evidence="13 14">
    <name type="scientific">Chinchilla lanigera</name>
    <name type="common">Long-tailed chinchilla</name>
    <name type="synonym">Chinchilla villidera</name>
    <dbReference type="NCBI Taxonomy" id="34839"/>
    <lineage>
        <taxon>Eukaryota</taxon>
        <taxon>Metazoa</taxon>
        <taxon>Chordata</taxon>
        <taxon>Craniata</taxon>
        <taxon>Vertebrata</taxon>
        <taxon>Euteleostomi</taxon>
        <taxon>Mammalia</taxon>
        <taxon>Eutheria</taxon>
        <taxon>Euarchontoglires</taxon>
        <taxon>Glires</taxon>
        <taxon>Rodentia</taxon>
        <taxon>Hystricomorpha</taxon>
        <taxon>Chinchillidae</taxon>
        <taxon>Chinchilla</taxon>
    </lineage>
</organism>
<keyword evidence="7 11" id="KW-0472">Membrane</keyword>
<keyword evidence="6 11" id="KW-1133">Transmembrane helix</keyword>
<keyword evidence="5" id="KW-0552">Olfaction</keyword>
<evidence type="ECO:0000256" key="2">
    <source>
        <dbReference type="ARBA" id="ARBA00022475"/>
    </source>
</evidence>
<keyword evidence="14" id="KW-1185">Reference proteome</keyword>
<evidence type="ECO:0000259" key="12">
    <source>
        <dbReference type="PROSITE" id="PS50262"/>
    </source>
</evidence>
<evidence type="ECO:0000256" key="9">
    <source>
        <dbReference type="ARBA" id="ARBA00023224"/>
    </source>
</evidence>